<dbReference type="WBParaSite" id="Pan_g1658.t1">
    <property type="protein sequence ID" value="Pan_g1658.t1"/>
    <property type="gene ID" value="Pan_g1658"/>
</dbReference>
<reference evidence="6" key="1">
    <citation type="journal article" date="2013" name="Genetics">
        <title>The draft genome and transcriptome of Panagrellus redivivus are shaped by the harsh demands of a free-living lifestyle.</title>
        <authorList>
            <person name="Srinivasan J."/>
            <person name="Dillman A.R."/>
            <person name="Macchietto M.G."/>
            <person name="Heikkinen L."/>
            <person name="Lakso M."/>
            <person name="Fracchia K.M."/>
            <person name="Antoshechkin I."/>
            <person name="Mortazavi A."/>
            <person name="Wong G."/>
            <person name="Sternberg P.W."/>
        </authorList>
    </citation>
    <scope>NUCLEOTIDE SEQUENCE [LARGE SCALE GENOMIC DNA]</scope>
    <source>
        <strain evidence="6">MT8872</strain>
    </source>
</reference>
<dbReference type="PROSITE" id="PS50222">
    <property type="entry name" value="EF_HAND_2"/>
    <property type="match status" value="1"/>
</dbReference>
<sequence>MKQTPSERQRVLERQFGTREFQLRFGNAVVRQIYWALRRFQFWLCWYDNDVEIDLDDLLTNPFNTQPPSLDELQKLTGFRREWLMFVYRNFKQICSNGRMNQNQWRQIFRLIFKGAADYDFADRFFLAIAGTRSQKLITFEDLIFCLYDICVSCNEDPDASSNGSELHHQQHCSATTTAAQFTFNLMLPDHHGRVSEAEFVRYAKSIFDLNASLTQSMSASGDAATFGMMHQMSMSGHSQSGTDKSGSSKGSAEKEKTVAPSWVIAAATKQFRQLDVDGDGYITLTDVQRIFEQKDNYESLHLQQSGSSLLVPSVMATDNAQVL</sequence>
<dbReference type="InterPro" id="IPR002048">
    <property type="entry name" value="EF_hand_dom"/>
</dbReference>
<dbReference type="Gene3D" id="1.10.238.10">
    <property type="entry name" value="EF-hand"/>
    <property type="match status" value="1"/>
</dbReference>
<feature type="compositionally biased region" description="Low complexity" evidence="4">
    <location>
        <begin position="234"/>
        <end position="251"/>
    </location>
</feature>
<organism evidence="6 7">
    <name type="scientific">Panagrellus redivivus</name>
    <name type="common">Microworm</name>
    <dbReference type="NCBI Taxonomy" id="6233"/>
    <lineage>
        <taxon>Eukaryota</taxon>
        <taxon>Metazoa</taxon>
        <taxon>Ecdysozoa</taxon>
        <taxon>Nematoda</taxon>
        <taxon>Chromadorea</taxon>
        <taxon>Rhabditida</taxon>
        <taxon>Tylenchina</taxon>
        <taxon>Panagrolaimomorpha</taxon>
        <taxon>Panagrolaimoidea</taxon>
        <taxon>Panagrolaimidae</taxon>
        <taxon>Panagrellus</taxon>
    </lineage>
</organism>
<keyword evidence="6" id="KW-1185">Reference proteome</keyword>
<evidence type="ECO:0000256" key="2">
    <source>
        <dbReference type="ARBA" id="ARBA00022737"/>
    </source>
</evidence>
<dbReference type="InterPro" id="IPR011992">
    <property type="entry name" value="EF-hand-dom_pair"/>
</dbReference>
<evidence type="ECO:0000313" key="7">
    <source>
        <dbReference type="WBParaSite" id="Pan_g1658.t1"/>
    </source>
</evidence>
<keyword evidence="3" id="KW-0106">Calcium</keyword>
<dbReference type="InterPro" id="IPR028846">
    <property type="entry name" value="Recoverin"/>
</dbReference>
<feature type="region of interest" description="Disordered" evidence="4">
    <location>
        <begin position="234"/>
        <end position="255"/>
    </location>
</feature>
<evidence type="ECO:0000256" key="1">
    <source>
        <dbReference type="ARBA" id="ARBA00022723"/>
    </source>
</evidence>
<dbReference type="SUPFAM" id="SSF47473">
    <property type="entry name" value="EF-hand"/>
    <property type="match status" value="1"/>
</dbReference>
<proteinExistence type="predicted"/>
<dbReference type="GO" id="GO:0005509">
    <property type="term" value="F:calcium ion binding"/>
    <property type="evidence" value="ECO:0007669"/>
    <property type="project" value="InterPro"/>
</dbReference>
<evidence type="ECO:0000313" key="6">
    <source>
        <dbReference type="Proteomes" id="UP000492821"/>
    </source>
</evidence>
<evidence type="ECO:0000259" key="5">
    <source>
        <dbReference type="PROSITE" id="PS50222"/>
    </source>
</evidence>
<evidence type="ECO:0000256" key="3">
    <source>
        <dbReference type="ARBA" id="ARBA00022837"/>
    </source>
</evidence>
<keyword evidence="1" id="KW-0479">Metal-binding</keyword>
<keyword evidence="2" id="KW-0677">Repeat</keyword>
<dbReference type="AlphaFoldDB" id="A0A7E4V6G8"/>
<evidence type="ECO:0000256" key="4">
    <source>
        <dbReference type="SAM" id="MobiDB-lite"/>
    </source>
</evidence>
<name>A0A7E4V6G8_PANRE</name>
<dbReference type="InterPro" id="IPR018247">
    <property type="entry name" value="EF_Hand_1_Ca_BS"/>
</dbReference>
<dbReference type="PANTHER" id="PTHR23055">
    <property type="entry name" value="CALCIUM BINDING PROTEINS"/>
    <property type="match status" value="1"/>
</dbReference>
<dbReference type="Proteomes" id="UP000492821">
    <property type="component" value="Unassembled WGS sequence"/>
</dbReference>
<feature type="domain" description="EF-hand" evidence="5">
    <location>
        <begin position="263"/>
        <end position="298"/>
    </location>
</feature>
<reference evidence="7" key="2">
    <citation type="submission" date="2020-10" db="UniProtKB">
        <authorList>
            <consortium name="WormBaseParasite"/>
        </authorList>
    </citation>
    <scope>IDENTIFICATION</scope>
</reference>
<dbReference type="PROSITE" id="PS00018">
    <property type="entry name" value="EF_HAND_1"/>
    <property type="match status" value="1"/>
</dbReference>
<protein>
    <submittedName>
        <fullName evidence="7">EF-hand domain-containing protein</fullName>
    </submittedName>
</protein>
<dbReference type="PANTHER" id="PTHR23055:SF111">
    <property type="entry name" value="EF-HAND DOMAIN-CONTAINING PROTEIN"/>
    <property type="match status" value="1"/>
</dbReference>
<accession>A0A7E4V6G8</accession>